<evidence type="ECO:0000259" key="2">
    <source>
        <dbReference type="Pfam" id="PF09990"/>
    </source>
</evidence>
<reference evidence="3 4" key="1">
    <citation type="journal article" date="2016" name="Antonie Van Leeuwenhoek">
        <title>Denitratimonas tolerans gen. nov., sp. nov., a denitrifying bacterium isolated from a bioreactor for tannery wastewater treatment.</title>
        <authorList>
            <person name="Han S.I."/>
            <person name="Kim J.O."/>
            <person name="Lee Y.R."/>
            <person name="Ekpeghere K.I."/>
            <person name="Koh S.C."/>
            <person name="Whang K.S."/>
        </authorList>
    </citation>
    <scope>NUCLEOTIDE SEQUENCE [LARGE SCALE GENOMIC DNA]</scope>
    <source>
        <strain evidence="3 4">KACC 17565</strain>
    </source>
</reference>
<comment type="caution">
    <text evidence="3">The sequence shown here is derived from an EMBL/GenBank/DDBJ whole genome shotgun (WGS) entry which is preliminary data.</text>
</comment>
<dbReference type="EMBL" id="JBBDHC010000008">
    <property type="protein sequence ID" value="MEJ1249428.1"/>
    <property type="molecule type" value="Genomic_DNA"/>
</dbReference>
<feature type="transmembrane region" description="Helical" evidence="1">
    <location>
        <begin position="108"/>
        <end position="131"/>
    </location>
</feature>
<feature type="transmembrane region" description="Helical" evidence="1">
    <location>
        <begin position="39"/>
        <end position="58"/>
    </location>
</feature>
<dbReference type="Pfam" id="PF09990">
    <property type="entry name" value="DUF2231"/>
    <property type="match status" value="1"/>
</dbReference>
<evidence type="ECO:0000256" key="1">
    <source>
        <dbReference type="SAM" id="Phobius"/>
    </source>
</evidence>
<evidence type="ECO:0000313" key="4">
    <source>
        <dbReference type="Proteomes" id="UP001364472"/>
    </source>
</evidence>
<organism evidence="3 4">
    <name type="scientific">Denitratimonas tolerans</name>
    <dbReference type="NCBI Taxonomy" id="1338420"/>
    <lineage>
        <taxon>Bacteria</taxon>
        <taxon>Pseudomonadati</taxon>
        <taxon>Pseudomonadota</taxon>
        <taxon>Gammaproteobacteria</taxon>
        <taxon>Lysobacterales</taxon>
        <taxon>Lysobacteraceae</taxon>
        <taxon>Denitratimonas</taxon>
    </lineage>
</organism>
<dbReference type="InterPro" id="IPR019251">
    <property type="entry name" value="DUF2231_TM"/>
</dbReference>
<keyword evidence="4" id="KW-1185">Reference proteome</keyword>
<dbReference type="Proteomes" id="UP001364472">
    <property type="component" value="Unassembled WGS sequence"/>
</dbReference>
<protein>
    <submittedName>
        <fullName evidence="3">DUF2231 domain-containing protein</fullName>
    </submittedName>
</protein>
<keyword evidence="1" id="KW-0812">Transmembrane</keyword>
<proteinExistence type="predicted"/>
<dbReference type="AlphaFoldDB" id="A0AAW9R1Y2"/>
<feature type="transmembrane region" description="Helical" evidence="1">
    <location>
        <begin position="79"/>
        <end position="96"/>
    </location>
</feature>
<gene>
    <name evidence="3" type="ORF">WB794_07050</name>
</gene>
<accession>A0AAW9R1Y2</accession>
<keyword evidence="1" id="KW-1133">Transmembrane helix</keyword>
<name>A0AAW9R1Y2_9GAMM</name>
<sequence>MKQPLHPALVHFPVACWTLGTLADFGGLWWARWPLWQPAFWLLVVGCATGLLAAAAGFHELVRLPVEHPAARDASRHMLLALGAWVAYAASLFLRLDGTTPVAPDPLALGTSAVGFLLLVGAGHMGGRLVYVHGAGHRD</sequence>
<dbReference type="RefSeq" id="WP_337335145.1">
    <property type="nucleotide sequence ID" value="NZ_JBBDHC010000008.1"/>
</dbReference>
<feature type="domain" description="DUF2231" evidence="2">
    <location>
        <begin position="3"/>
        <end position="137"/>
    </location>
</feature>
<evidence type="ECO:0000313" key="3">
    <source>
        <dbReference type="EMBL" id="MEJ1249428.1"/>
    </source>
</evidence>
<keyword evidence="1" id="KW-0472">Membrane</keyword>